<reference evidence="13 14" key="1">
    <citation type="journal article" date="2018" name="IMA Fungus">
        <title>IMA Genome-F 9: Draft genome sequence of Annulohypoxylon stygium, Aspergillus mulundensis, Berkeleyomyces basicola (syn. Thielaviopsis basicola), Ceratocystis smalleyi, two Cercospora beticola strains, Coleophoma cylindrospora, Fusarium fracticaudum, Phialophora cf. hyalina, and Morchella septimelata.</title>
        <authorList>
            <person name="Wingfield B.D."/>
            <person name="Bills G.F."/>
            <person name="Dong Y."/>
            <person name="Huang W."/>
            <person name="Nel W.J."/>
            <person name="Swalarsk-Parry B.S."/>
            <person name="Vaghefi N."/>
            <person name="Wilken P.M."/>
            <person name="An Z."/>
            <person name="de Beer Z.W."/>
            <person name="De Vos L."/>
            <person name="Chen L."/>
            <person name="Duong T.A."/>
            <person name="Gao Y."/>
            <person name="Hammerbacher A."/>
            <person name="Kikkert J.R."/>
            <person name="Li Y."/>
            <person name="Li H."/>
            <person name="Li K."/>
            <person name="Li Q."/>
            <person name="Liu X."/>
            <person name="Ma X."/>
            <person name="Naidoo K."/>
            <person name="Pethybridge S.J."/>
            <person name="Sun J."/>
            <person name="Steenkamp E.T."/>
            <person name="van der Nest M.A."/>
            <person name="van Wyk S."/>
            <person name="Wingfield M.J."/>
            <person name="Xiong C."/>
            <person name="Yue Q."/>
            <person name="Zhang X."/>
        </authorList>
    </citation>
    <scope>NUCLEOTIDE SEQUENCE [LARGE SCALE GENOMIC DNA]</scope>
    <source>
        <strain evidence="13 14">BP6252</strain>
    </source>
</reference>
<keyword evidence="9" id="KW-0804">Transcription</keyword>
<comment type="subcellular location">
    <subcellularLocation>
        <location evidence="1">Nucleus</location>
    </subcellularLocation>
</comment>
<protein>
    <recommendedName>
        <fullName evidence="12">Xylanolytic transcriptional activator regulatory domain-containing protein</fullName>
    </recommendedName>
</protein>
<evidence type="ECO:0000256" key="4">
    <source>
        <dbReference type="ARBA" id="ARBA00022833"/>
    </source>
</evidence>
<proteinExistence type="inferred from homology"/>
<dbReference type="SUPFAM" id="SSF51735">
    <property type="entry name" value="NAD(P)-binding Rossmann-fold domains"/>
    <property type="match status" value="1"/>
</dbReference>
<dbReference type="AlphaFoldDB" id="A0A3D8STX6"/>
<dbReference type="InterPro" id="IPR006140">
    <property type="entry name" value="D-isomer_DH_NAD-bd"/>
</dbReference>
<dbReference type="Proteomes" id="UP000256645">
    <property type="component" value="Unassembled WGS sequence"/>
</dbReference>
<dbReference type="GO" id="GO:0045944">
    <property type="term" value="P:positive regulation of transcription by RNA polymerase II"/>
    <property type="evidence" value="ECO:0007669"/>
    <property type="project" value="TreeGrafter"/>
</dbReference>
<feature type="domain" description="Xylanolytic transcriptional activator regulatory" evidence="12">
    <location>
        <begin position="626"/>
        <end position="701"/>
    </location>
</feature>
<dbReference type="Pfam" id="PF00389">
    <property type="entry name" value="2-Hacid_dh"/>
    <property type="match status" value="1"/>
</dbReference>
<feature type="transmembrane region" description="Helical" evidence="11">
    <location>
        <begin position="850"/>
        <end position="870"/>
    </location>
</feature>
<evidence type="ECO:0000256" key="2">
    <source>
        <dbReference type="ARBA" id="ARBA00005854"/>
    </source>
</evidence>
<keyword evidence="11" id="KW-1133">Transmembrane helix</keyword>
<keyword evidence="10" id="KW-0539">Nucleus</keyword>
<dbReference type="EMBL" id="PDLM01000001">
    <property type="protein sequence ID" value="RDW89218.1"/>
    <property type="molecule type" value="Genomic_DNA"/>
</dbReference>
<dbReference type="Gene3D" id="3.40.50.720">
    <property type="entry name" value="NAD(P)-binding Rossmann-like Domain"/>
    <property type="match status" value="2"/>
</dbReference>
<evidence type="ECO:0000256" key="3">
    <source>
        <dbReference type="ARBA" id="ARBA00022723"/>
    </source>
</evidence>
<dbReference type="PROSITE" id="PS00671">
    <property type="entry name" value="D_2_HYDROXYACID_DH_3"/>
    <property type="match status" value="1"/>
</dbReference>
<dbReference type="GO" id="GO:0006351">
    <property type="term" value="P:DNA-templated transcription"/>
    <property type="evidence" value="ECO:0007669"/>
    <property type="project" value="InterPro"/>
</dbReference>
<dbReference type="CDD" id="cd12148">
    <property type="entry name" value="fungal_TF_MHR"/>
    <property type="match status" value="1"/>
</dbReference>
<evidence type="ECO:0000256" key="7">
    <source>
        <dbReference type="ARBA" id="ARBA00023027"/>
    </source>
</evidence>
<dbReference type="PANTHER" id="PTHR47782">
    <property type="entry name" value="ZN(II)2CYS6 TRANSCRIPTION FACTOR (EUROFUNG)-RELATED"/>
    <property type="match status" value="1"/>
</dbReference>
<dbReference type="STRING" id="1849047.A0A3D8STX6"/>
<dbReference type="CDD" id="cd12168">
    <property type="entry name" value="Mand_dh_like"/>
    <property type="match status" value="1"/>
</dbReference>
<keyword evidence="5" id="KW-0560">Oxidoreductase</keyword>
<dbReference type="InterPro" id="IPR007219">
    <property type="entry name" value="XnlR_reg_dom"/>
</dbReference>
<keyword evidence="3" id="KW-0479">Metal-binding</keyword>
<accession>A0A3D8STX6</accession>
<evidence type="ECO:0000259" key="12">
    <source>
        <dbReference type="SMART" id="SM00906"/>
    </source>
</evidence>
<dbReference type="InterPro" id="IPR052202">
    <property type="entry name" value="Yeast_MetPath_Reg"/>
</dbReference>
<dbReference type="InterPro" id="IPR029753">
    <property type="entry name" value="D-isomer_DH_CS"/>
</dbReference>
<dbReference type="PROSITE" id="PS00065">
    <property type="entry name" value="D_2_HYDROXYACID_DH_1"/>
    <property type="match status" value="1"/>
</dbReference>
<name>A0A3D8STX6_9HELO</name>
<dbReference type="OrthoDB" id="9991913at2759"/>
<dbReference type="FunFam" id="3.40.50.720:FF:000203">
    <property type="entry name" value="D-3-phosphoglycerate dehydrogenase (SerA)"/>
    <property type="match status" value="1"/>
</dbReference>
<dbReference type="GO" id="GO:0016616">
    <property type="term" value="F:oxidoreductase activity, acting on the CH-OH group of donors, NAD or NADP as acceptor"/>
    <property type="evidence" value="ECO:0007669"/>
    <property type="project" value="InterPro"/>
</dbReference>
<comment type="caution">
    <text evidence="13">The sequence shown here is derived from an EMBL/GenBank/DDBJ whole genome shotgun (WGS) entry which is preliminary data.</text>
</comment>
<dbReference type="SUPFAM" id="SSF52283">
    <property type="entry name" value="Formate/glycerate dehydrogenase catalytic domain-like"/>
    <property type="match status" value="1"/>
</dbReference>
<evidence type="ECO:0000256" key="8">
    <source>
        <dbReference type="ARBA" id="ARBA00023125"/>
    </source>
</evidence>
<keyword evidence="4" id="KW-0862">Zinc</keyword>
<organism evidence="13 14">
    <name type="scientific">Coleophoma cylindrospora</name>
    <dbReference type="NCBI Taxonomy" id="1849047"/>
    <lineage>
        <taxon>Eukaryota</taxon>
        <taxon>Fungi</taxon>
        <taxon>Dikarya</taxon>
        <taxon>Ascomycota</taxon>
        <taxon>Pezizomycotina</taxon>
        <taxon>Leotiomycetes</taxon>
        <taxon>Helotiales</taxon>
        <taxon>Dermateaceae</taxon>
        <taxon>Coleophoma</taxon>
    </lineage>
</organism>
<keyword evidence="14" id="KW-1185">Reference proteome</keyword>
<dbReference type="GO" id="GO:0043565">
    <property type="term" value="F:sequence-specific DNA binding"/>
    <property type="evidence" value="ECO:0007669"/>
    <property type="project" value="TreeGrafter"/>
</dbReference>
<evidence type="ECO:0000313" key="13">
    <source>
        <dbReference type="EMBL" id="RDW89218.1"/>
    </source>
</evidence>
<dbReference type="GO" id="GO:0008270">
    <property type="term" value="F:zinc ion binding"/>
    <property type="evidence" value="ECO:0007669"/>
    <property type="project" value="InterPro"/>
</dbReference>
<dbReference type="InterPro" id="IPR006139">
    <property type="entry name" value="D-isomer_2_OHA_DH_cat_dom"/>
</dbReference>
<dbReference type="GO" id="GO:0000981">
    <property type="term" value="F:DNA-binding transcription factor activity, RNA polymerase II-specific"/>
    <property type="evidence" value="ECO:0007669"/>
    <property type="project" value="TreeGrafter"/>
</dbReference>
<keyword evidence="8" id="KW-0238">DNA-binding</keyword>
<dbReference type="GO" id="GO:0051287">
    <property type="term" value="F:NAD binding"/>
    <property type="evidence" value="ECO:0007669"/>
    <property type="project" value="InterPro"/>
</dbReference>
<dbReference type="PANTHER" id="PTHR47782:SF12">
    <property type="entry name" value="ZN(II)2CYS6 TRANSCRIPTION FACTOR (EUROFUNG)"/>
    <property type="match status" value="1"/>
</dbReference>
<dbReference type="GO" id="GO:0005634">
    <property type="term" value="C:nucleus"/>
    <property type="evidence" value="ECO:0007669"/>
    <property type="project" value="UniProtKB-SubCell"/>
</dbReference>
<dbReference type="Pfam" id="PF04082">
    <property type="entry name" value="Fungal_trans"/>
    <property type="match status" value="1"/>
</dbReference>
<evidence type="ECO:0000256" key="6">
    <source>
        <dbReference type="ARBA" id="ARBA00023015"/>
    </source>
</evidence>
<dbReference type="InterPro" id="IPR036291">
    <property type="entry name" value="NAD(P)-bd_dom_sf"/>
</dbReference>
<gene>
    <name evidence="13" type="ORF">BP6252_01250</name>
</gene>
<evidence type="ECO:0000256" key="9">
    <source>
        <dbReference type="ARBA" id="ARBA00023163"/>
    </source>
</evidence>
<keyword evidence="7" id="KW-0520">NAD</keyword>
<evidence type="ECO:0000256" key="11">
    <source>
        <dbReference type="SAM" id="Phobius"/>
    </source>
</evidence>
<dbReference type="SMART" id="SM00906">
    <property type="entry name" value="Fungal_trans"/>
    <property type="match status" value="1"/>
</dbReference>
<sequence>MTPSTQGKPKVLALTRPKAAGAEFLENFKSKFHLDALSVTNRKEALPAIAEAVATSGPYSAFIILMGTMPFEPFDSELFAPLVPDCKIIVSASAGYNEFPIEWLTENGIWFCNTRNAVSEPTADMALFLTLAVCRDTTRAEKSARSGLWRNDHAPCPDPSDMMVGIIGLGAIGKHYARKVAAFNMKVQYHNRNRASPEIEAEYNATWCPTLEDLLRTSDVISVSVPLNAETTGMISHAEFAQMKDGVFFVNTARGPIVNEDALIAALESGKVARAGLDVFETEPKFNPYFATSDKVTIQPHLGGLTYRAARDAERECFANIEALFSTGRPVAPVNEINAMVKYQHVGAVRDLAAVSKTPSAPMLVVGRTSKRQTPRNYLQSLEERVAMLEGMLQQVRPEVANDHFCHLELPSQTDAQENPAPNFEASNASITLASSHEREDVNELSSKVGLLALNAPGTEPKYFGSSSAFAFSRMINSSLQRLRAQDGSGKSKCEERLDDQHSQTVFPCQLPSPAIGEMLTKAYFEHVHTQYPFLHEATFKSWEHSIMNGMEDSGINHVMCFFVNMVYAVGALVLPHTMHGCTSEGFYASAQLYMDYVIQLDSIESIQALLCCTMYSLRSPVGVSVWSLSGLALRQCIELGYHRSAKKFVTAIDPLRTEMRKRVFWCAYGIDRAASMTLGRPFGIPDQEIDIEYPLDIDEAFVTAAGVLSEPRTSVSEPPTSMSAAIHTFRLRRIWSQIHNSLYSSLDHDDSNSSSRLAQIEYLGNELTQWRDATPPQTPTHTTLSVFDSRAWFNLAYNHSILLLYRGQLTAETSASEPDSAEVFMHCSRAAQEICFEYRRLYIGKPMSYTWGALHILFLAGLTYLHCLWTSHQIRETTRQDEISSTCTACTMVLVVFAERWEQAAPYRDIFEALAAKTMSMIVDKHQERWRIPDGSAPVSGQYGAPLHNEMAQWFTDIADVGVSDGIESLLTGLYDFSNDPMLGTEPDV</sequence>
<keyword evidence="11" id="KW-0812">Transmembrane</keyword>
<evidence type="ECO:0000256" key="5">
    <source>
        <dbReference type="ARBA" id="ARBA00023002"/>
    </source>
</evidence>
<evidence type="ECO:0000256" key="1">
    <source>
        <dbReference type="ARBA" id="ARBA00004123"/>
    </source>
</evidence>
<evidence type="ECO:0000313" key="14">
    <source>
        <dbReference type="Proteomes" id="UP000256645"/>
    </source>
</evidence>
<evidence type="ECO:0000256" key="10">
    <source>
        <dbReference type="ARBA" id="ARBA00023242"/>
    </source>
</evidence>
<keyword evidence="6" id="KW-0805">Transcription regulation</keyword>
<keyword evidence="11" id="KW-0472">Membrane</keyword>
<comment type="similarity">
    <text evidence="2">Belongs to the D-isomer specific 2-hydroxyacid dehydrogenase family.</text>
</comment>
<dbReference type="InterPro" id="IPR029752">
    <property type="entry name" value="D-isomer_DH_CS1"/>
</dbReference>
<dbReference type="Pfam" id="PF02826">
    <property type="entry name" value="2-Hacid_dh_C"/>
    <property type="match status" value="1"/>
</dbReference>